<keyword evidence="7" id="KW-0198">Cysteine biosynthesis</keyword>
<dbReference type="CDD" id="cd01561">
    <property type="entry name" value="CBS_like"/>
    <property type="match status" value="1"/>
</dbReference>
<sequence>MPYRYNTFDDPHGILPNVEPKCTWRSSKGPSPHHHVELKPRPAICSSILNVVGQTPLVRLNKIPKEEGLKCEMLAKCEFFNPGGSVKDRIALRMVEEAEKDGLLKPGYSTIIEPTSGNTGIGLALAAAVKGYKCIIVLPEKMSNEKVYVLKGLGARIVRSPTSASYDDPKSHIGIAMKLCRDIPGAIILDQYRNPYNPVSHFDTTAEEILMQCDGKVDMVVVGAGTGGTITGIGRKMKEKLPACKVVGLDPHGSVLADHFEKSDPKVTFYEVEGIGYDFIPAVCDVSVVDQWVRTGDTEAFLMAKRLIQTEGLLCGASSGSAVAGAIKAAKHLKKGQRCVVIMPDGVRNYMTKFLSDEWMFQRDFKPRVFSRPATRPKWFDTLLTSLTLETPIVLADGATFAQASAVLAANPKLRFVLIDDERYKNSYGSVSGADILKAMTSIEGLDQKIEGPPRLPVLFSGAGSTLGQLQEILVGQAPACVIVNGSNKPVGIVDSATLLAHVNTLGDEK</sequence>
<evidence type="ECO:0000256" key="8">
    <source>
        <dbReference type="ARBA" id="ARBA00023239"/>
    </source>
</evidence>
<dbReference type="GO" id="GO:0019343">
    <property type="term" value="P:cysteine biosynthetic process via cystathionine"/>
    <property type="evidence" value="ECO:0007669"/>
    <property type="project" value="InterPro"/>
</dbReference>
<evidence type="ECO:0000259" key="11">
    <source>
        <dbReference type="Pfam" id="PF00291"/>
    </source>
</evidence>
<keyword evidence="13" id="KW-1185">Reference proteome</keyword>
<keyword evidence="5" id="KW-0663">Pyridoxal phosphate</keyword>
<comment type="cofactor">
    <cofactor evidence="1">
        <name>pyridoxal 5'-phosphate</name>
        <dbReference type="ChEBI" id="CHEBI:597326"/>
    </cofactor>
</comment>
<dbReference type="RefSeq" id="XP_022660125.1">
    <property type="nucleotide sequence ID" value="XM_022804390.1"/>
</dbReference>
<dbReference type="InterPro" id="IPR005857">
    <property type="entry name" value="Cysta_beta_synth"/>
</dbReference>
<dbReference type="GO" id="GO:0005737">
    <property type="term" value="C:cytoplasm"/>
    <property type="evidence" value="ECO:0007669"/>
    <property type="project" value="InterPro"/>
</dbReference>
<dbReference type="InterPro" id="IPR036052">
    <property type="entry name" value="TrpB-like_PALP_sf"/>
</dbReference>
<dbReference type="InterPro" id="IPR001926">
    <property type="entry name" value="TrpB-like_PALP"/>
</dbReference>
<evidence type="ECO:0000256" key="1">
    <source>
        <dbReference type="ARBA" id="ARBA00001933"/>
    </source>
</evidence>
<dbReference type="GO" id="GO:0004122">
    <property type="term" value="F:cystathionine beta-synthase activity"/>
    <property type="evidence" value="ECO:0007669"/>
    <property type="project" value="UniProtKB-EC"/>
</dbReference>
<dbReference type="SUPFAM" id="SSF54631">
    <property type="entry name" value="CBS-domain pair"/>
    <property type="match status" value="1"/>
</dbReference>
<dbReference type="GeneID" id="111249919"/>
<dbReference type="EC" id="4.2.1.22" evidence="4"/>
<dbReference type="InParanoid" id="A0A7M7K353"/>
<dbReference type="FunCoup" id="A0A7M7K353">
    <property type="interactions" value="251"/>
</dbReference>
<dbReference type="GO" id="GO:0030170">
    <property type="term" value="F:pyridoxal phosphate binding"/>
    <property type="evidence" value="ECO:0007669"/>
    <property type="project" value="UniProtKB-ARBA"/>
</dbReference>
<dbReference type="AlphaFoldDB" id="A0A7M7K353"/>
<protein>
    <recommendedName>
        <fullName evidence="9">Cystathionine beta-synthase</fullName>
        <ecNumber evidence="4">4.2.1.22</ecNumber>
    </recommendedName>
</protein>
<dbReference type="EnsemblMetazoa" id="XM_022804390">
    <property type="protein sequence ID" value="XP_022660125"/>
    <property type="gene ID" value="LOC111249919"/>
</dbReference>
<comment type="catalytic activity">
    <reaction evidence="10">
        <text>L-homocysteine + L-serine = L,L-cystathionine + H2O</text>
        <dbReference type="Rhea" id="RHEA:10112"/>
        <dbReference type="ChEBI" id="CHEBI:15377"/>
        <dbReference type="ChEBI" id="CHEBI:33384"/>
        <dbReference type="ChEBI" id="CHEBI:58161"/>
        <dbReference type="ChEBI" id="CHEBI:58199"/>
        <dbReference type="EC" id="4.2.1.22"/>
    </reaction>
</comment>
<keyword evidence="6" id="KW-0129">CBS domain</keyword>
<dbReference type="Pfam" id="PF00291">
    <property type="entry name" value="PALP"/>
    <property type="match status" value="1"/>
</dbReference>
<evidence type="ECO:0000256" key="7">
    <source>
        <dbReference type="ARBA" id="ARBA00023192"/>
    </source>
</evidence>
<dbReference type="InterPro" id="IPR046342">
    <property type="entry name" value="CBS_dom_sf"/>
</dbReference>
<evidence type="ECO:0000256" key="4">
    <source>
        <dbReference type="ARBA" id="ARBA00012041"/>
    </source>
</evidence>
<dbReference type="KEGG" id="vde:111249919"/>
<organism evidence="12 13">
    <name type="scientific">Varroa destructor</name>
    <name type="common">Honeybee mite</name>
    <dbReference type="NCBI Taxonomy" id="109461"/>
    <lineage>
        <taxon>Eukaryota</taxon>
        <taxon>Metazoa</taxon>
        <taxon>Ecdysozoa</taxon>
        <taxon>Arthropoda</taxon>
        <taxon>Chelicerata</taxon>
        <taxon>Arachnida</taxon>
        <taxon>Acari</taxon>
        <taxon>Parasitiformes</taxon>
        <taxon>Mesostigmata</taxon>
        <taxon>Gamasina</taxon>
        <taxon>Dermanyssoidea</taxon>
        <taxon>Varroidae</taxon>
        <taxon>Varroa</taxon>
    </lineage>
</organism>
<evidence type="ECO:0000256" key="9">
    <source>
        <dbReference type="ARBA" id="ARBA00026192"/>
    </source>
</evidence>
<dbReference type="Gene3D" id="3.40.50.1100">
    <property type="match status" value="2"/>
</dbReference>
<evidence type="ECO:0000256" key="3">
    <source>
        <dbReference type="ARBA" id="ARBA00007103"/>
    </source>
</evidence>
<proteinExistence type="inferred from homology"/>
<evidence type="ECO:0000256" key="6">
    <source>
        <dbReference type="ARBA" id="ARBA00023122"/>
    </source>
</evidence>
<dbReference type="FunFam" id="3.40.50.1100:FF:000118">
    <property type="entry name" value="Related to CYS4-cystathionine beta-synthase"/>
    <property type="match status" value="1"/>
</dbReference>
<comment type="pathway">
    <text evidence="2">Amino-acid biosynthesis; L-cysteine biosynthesis; L-cysteine from L-homocysteine and L-serine: step 1/2.</text>
</comment>
<evidence type="ECO:0000256" key="2">
    <source>
        <dbReference type="ARBA" id="ARBA00005003"/>
    </source>
</evidence>
<dbReference type="FunFam" id="3.40.50.1100:FF:000003">
    <property type="entry name" value="Cystathionine beta-synthase"/>
    <property type="match status" value="1"/>
</dbReference>
<keyword evidence="8" id="KW-0456">Lyase</keyword>
<comment type="similarity">
    <text evidence="3">Belongs to the cysteine synthase/cystathionine beta-synthase family.</text>
</comment>
<dbReference type="InterPro" id="IPR050214">
    <property type="entry name" value="Cys_Synth/Cystath_Beta-Synth"/>
</dbReference>
<evidence type="ECO:0000313" key="13">
    <source>
        <dbReference type="Proteomes" id="UP000594260"/>
    </source>
</evidence>
<dbReference type="Proteomes" id="UP000594260">
    <property type="component" value="Unplaced"/>
</dbReference>
<keyword evidence="7" id="KW-0028">Amino-acid biosynthesis</keyword>
<accession>A0A7M7K353</accession>
<dbReference type="PANTHER" id="PTHR10314">
    <property type="entry name" value="CYSTATHIONINE BETA-SYNTHASE"/>
    <property type="match status" value="1"/>
</dbReference>
<dbReference type="GO" id="GO:0006535">
    <property type="term" value="P:cysteine biosynthetic process from serine"/>
    <property type="evidence" value="ECO:0007669"/>
    <property type="project" value="InterPro"/>
</dbReference>
<evidence type="ECO:0000256" key="5">
    <source>
        <dbReference type="ARBA" id="ARBA00022898"/>
    </source>
</evidence>
<dbReference type="UniPathway" id="UPA00136">
    <property type="reaction ID" value="UER00201"/>
</dbReference>
<dbReference type="SUPFAM" id="SSF53686">
    <property type="entry name" value="Tryptophan synthase beta subunit-like PLP-dependent enzymes"/>
    <property type="match status" value="1"/>
</dbReference>
<evidence type="ECO:0000313" key="12">
    <source>
        <dbReference type="EnsemblMetazoa" id="XP_022660125"/>
    </source>
</evidence>
<dbReference type="NCBIfam" id="TIGR01137">
    <property type="entry name" value="cysta_beta"/>
    <property type="match status" value="1"/>
</dbReference>
<feature type="domain" description="Tryptophan synthase beta chain-like PALP" evidence="11">
    <location>
        <begin position="50"/>
        <end position="345"/>
    </location>
</feature>
<evidence type="ECO:0000256" key="10">
    <source>
        <dbReference type="ARBA" id="ARBA00047490"/>
    </source>
</evidence>
<dbReference type="OMA" id="CMTADTG"/>
<reference evidence="12" key="1">
    <citation type="submission" date="2021-01" db="UniProtKB">
        <authorList>
            <consortium name="EnsemblMetazoa"/>
        </authorList>
    </citation>
    <scope>IDENTIFICATION</scope>
</reference>
<dbReference type="InterPro" id="IPR001216">
    <property type="entry name" value="P-phosphate_BS"/>
</dbReference>
<dbReference type="OrthoDB" id="728at2759"/>
<name>A0A7M7K353_VARDE</name>
<dbReference type="PROSITE" id="PS00901">
    <property type="entry name" value="CYS_SYNTHASE"/>
    <property type="match status" value="1"/>
</dbReference>